<dbReference type="AlphaFoldDB" id="A0A4Y2W5N5"/>
<comment type="caution">
    <text evidence="1">The sequence shown here is derived from an EMBL/GenBank/DDBJ whole genome shotgun (WGS) entry which is preliminary data.</text>
</comment>
<evidence type="ECO:0000313" key="1">
    <source>
        <dbReference type="EMBL" id="GBO32332.1"/>
    </source>
</evidence>
<dbReference type="EMBL" id="BGPR01055812">
    <property type="protein sequence ID" value="GBO32358.1"/>
    <property type="molecule type" value="Genomic_DNA"/>
</dbReference>
<keyword evidence="3" id="KW-1185">Reference proteome</keyword>
<organism evidence="1 3">
    <name type="scientific">Araneus ventricosus</name>
    <name type="common">Orbweaver spider</name>
    <name type="synonym">Epeira ventricosa</name>
    <dbReference type="NCBI Taxonomy" id="182803"/>
    <lineage>
        <taxon>Eukaryota</taxon>
        <taxon>Metazoa</taxon>
        <taxon>Ecdysozoa</taxon>
        <taxon>Arthropoda</taxon>
        <taxon>Chelicerata</taxon>
        <taxon>Arachnida</taxon>
        <taxon>Araneae</taxon>
        <taxon>Araneomorphae</taxon>
        <taxon>Entelegynae</taxon>
        <taxon>Araneoidea</taxon>
        <taxon>Araneidae</taxon>
        <taxon>Araneus</taxon>
    </lineage>
</organism>
<evidence type="ECO:0000313" key="3">
    <source>
        <dbReference type="Proteomes" id="UP000499080"/>
    </source>
</evidence>
<gene>
    <name evidence="1" type="ORF">AVEN_152746_1</name>
    <name evidence="2" type="ORF">AVEN_214795_1</name>
</gene>
<accession>A0A4Y2W5N5</accession>
<sequence>MRRSHSTASYNPFLKFEPHQELTQFRTNNGVGLPFVKNPNRTNSFSPTERLHSHPKHPDFHRVYPQTSVTMVTVPQRLASGRRGGKKAPSRHRKVVLLLFLVVSPSPPPSRRFQRSSSLCALGAPPPFAYYVHYVSLSKR</sequence>
<dbReference type="Proteomes" id="UP000499080">
    <property type="component" value="Unassembled WGS sequence"/>
</dbReference>
<reference evidence="1 3" key="1">
    <citation type="journal article" date="2019" name="Sci. Rep.">
        <title>Orb-weaving spider Araneus ventricosus genome elucidates the spidroin gene catalogue.</title>
        <authorList>
            <person name="Kono N."/>
            <person name="Nakamura H."/>
            <person name="Ohtoshi R."/>
            <person name="Moran D.A.P."/>
            <person name="Shinohara A."/>
            <person name="Yoshida Y."/>
            <person name="Fujiwara M."/>
            <person name="Mori M."/>
            <person name="Tomita M."/>
            <person name="Arakawa K."/>
        </authorList>
    </citation>
    <scope>NUCLEOTIDE SEQUENCE [LARGE SCALE GENOMIC DNA]</scope>
</reference>
<evidence type="ECO:0000313" key="2">
    <source>
        <dbReference type="EMBL" id="GBO32358.1"/>
    </source>
</evidence>
<protein>
    <submittedName>
        <fullName evidence="1">Uncharacterized protein</fullName>
    </submittedName>
</protein>
<name>A0A4Y2W5N5_ARAVE</name>
<proteinExistence type="predicted"/>
<dbReference type="EMBL" id="BGPR01055788">
    <property type="protein sequence ID" value="GBO32332.1"/>
    <property type="molecule type" value="Genomic_DNA"/>
</dbReference>